<reference evidence="6 7" key="1">
    <citation type="submission" date="2022-01" db="EMBL/GenBank/DDBJ databases">
        <title>A chromosomal length assembly of Cordylochernes scorpioides.</title>
        <authorList>
            <person name="Zeh D."/>
            <person name="Zeh J."/>
        </authorList>
    </citation>
    <scope>NUCLEOTIDE SEQUENCE [LARGE SCALE GENOMIC DNA]</scope>
    <source>
        <strain evidence="6">IN4F17</strain>
        <tissue evidence="6">Whole Body</tissue>
    </source>
</reference>
<keyword evidence="7" id="KW-1185">Reference proteome</keyword>
<sequence length="230" mass="26431">MLECEAVWHSSDPRGVTTVYLRCNRGAVTWRYPEGAVRVVLRAGGPDFKACFRVQEFRGVRVFLEGRRKLLPVVPAAGGERRARVDRLRCFESHRGQLALYIEAEPRPRTLFRPILDLQYDLQPLGSLQQAIDDIRGRVSQLYDDPDQDKTLLTVVSTKKSHDPNSLTSDKMSTLTRHLQCRTKRGTGEFIFMTREILGDLQVVCAPRLSEWKRIRRKAIQNGTHECRLE</sequence>
<organism evidence="6 7">
    <name type="scientific">Cordylochernes scorpioides</name>
    <dbReference type="NCBI Taxonomy" id="51811"/>
    <lineage>
        <taxon>Eukaryota</taxon>
        <taxon>Metazoa</taxon>
        <taxon>Ecdysozoa</taxon>
        <taxon>Arthropoda</taxon>
        <taxon>Chelicerata</taxon>
        <taxon>Arachnida</taxon>
        <taxon>Pseudoscorpiones</taxon>
        <taxon>Cheliferoidea</taxon>
        <taxon>Chernetidae</taxon>
        <taxon>Cordylochernes</taxon>
    </lineage>
</organism>
<dbReference type="EMBL" id="CP092864">
    <property type="protein sequence ID" value="UYV63122.1"/>
    <property type="molecule type" value="Genomic_DNA"/>
</dbReference>
<keyword evidence="5" id="KW-1015">Disulfide bond</keyword>
<dbReference type="InterPro" id="IPR051998">
    <property type="entry name" value="Meteorin-like"/>
</dbReference>
<dbReference type="PANTHER" id="PTHR28593:SF3">
    <property type="entry name" value="METEORIN-LIKE PROTEIN"/>
    <property type="match status" value="1"/>
</dbReference>
<evidence type="ECO:0000256" key="3">
    <source>
        <dbReference type="ARBA" id="ARBA00022525"/>
    </source>
</evidence>
<gene>
    <name evidence="6" type="ORF">LAZ67_2003215</name>
</gene>
<evidence type="ECO:0000256" key="5">
    <source>
        <dbReference type="ARBA" id="ARBA00023157"/>
    </source>
</evidence>
<proteinExistence type="inferred from homology"/>
<keyword evidence="4" id="KW-0732">Signal</keyword>
<comment type="similarity">
    <text evidence="2">Belongs to the meteorin family.</text>
</comment>
<evidence type="ECO:0000313" key="7">
    <source>
        <dbReference type="Proteomes" id="UP001235939"/>
    </source>
</evidence>
<dbReference type="PANTHER" id="PTHR28593">
    <property type="entry name" value="METEORIN-LIKE PROTEIN"/>
    <property type="match status" value="1"/>
</dbReference>
<evidence type="ECO:0000256" key="2">
    <source>
        <dbReference type="ARBA" id="ARBA00005669"/>
    </source>
</evidence>
<evidence type="ECO:0000256" key="4">
    <source>
        <dbReference type="ARBA" id="ARBA00022729"/>
    </source>
</evidence>
<keyword evidence="3" id="KW-0964">Secreted</keyword>
<dbReference type="Proteomes" id="UP001235939">
    <property type="component" value="Chromosome 02"/>
</dbReference>
<evidence type="ECO:0000313" key="6">
    <source>
        <dbReference type="EMBL" id="UYV63122.1"/>
    </source>
</evidence>
<accession>A0ABY6K622</accession>
<evidence type="ECO:0000256" key="1">
    <source>
        <dbReference type="ARBA" id="ARBA00004613"/>
    </source>
</evidence>
<comment type="subcellular location">
    <subcellularLocation>
        <location evidence="1">Secreted</location>
    </subcellularLocation>
</comment>
<name>A0ABY6K622_9ARAC</name>
<protein>
    <submittedName>
        <fullName evidence="6">METRNL</fullName>
    </submittedName>
</protein>